<keyword evidence="5" id="KW-1185">Reference proteome</keyword>
<feature type="region of interest" description="Disordered" evidence="1">
    <location>
        <begin position="22"/>
        <end position="60"/>
    </location>
</feature>
<accession>A0A2V5L7H9</accession>
<dbReference type="EMBL" id="QJVD01000010">
    <property type="protein sequence ID" value="PYI67198.1"/>
    <property type="molecule type" value="Genomic_DNA"/>
</dbReference>
<feature type="compositionally biased region" description="Low complexity" evidence="1">
    <location>
        <begin position="22"/>
        <end position="46"/>
    </location>
</feature>
<feature type="signal peptide" evidence="2">
    <location>
        <begin position="1"/>
        <end position="24"/>
    </location>
</feature>
<name>A0A2V5L7H9_9MICC</name>
<dbReference type="OrthoDB" id="3748111at2"/>
<sequence length="211" mass="22125">MAAAFLTLALATALSLTGCTSKGAPPSAGTAPATATATVPATSSAPTTPPPAPVYKPATANGPAQNVPVPVLPPKAKEFSKTGLEEFARYWYSTLGYAYETGDTDPMMAITDAGCTTCANVKKTVVPWNEEGRWIVGGQMKVISSDSKFVKTPDDTYQAIVIIQQMQVSFHKNPGTAFKTLPATIARPDIVVARYSGGIWTADTAEHLTSE</sequence>
<comment type="caution">
    <text evidence="4">The sequence shown here is derived from an EMBL/GenBank/DDBJ whole genome shotgun (WGS) entry which is preliminary data.</text>
</comment>
<proteinExistence type="predicted"/>
<reference evidence="4 5" key="1">
    <citation type="submission" date="2018-05" db="EMBL/GenBank/DDBJ databases">
        <title>Genetic diversity of glacier-inhabiting Cryobacterium bacteria in China and description of Cryobacterium mengkeensis sp. nov. and Arthrobacter glacialis sp. nov.</title>
        <authorList>
            <person name="Liu Q."/>
            <person name="Xin Y.-H."/>
        </authorList>
    </citation>
    <scope>NUCLEOTIDE SEQUENCE [LARGE SCALE GENOMIC DNA]</scope>
    <source>
        <strain evidence="4 5">LI2</strain>
    </source>
</reference>
<evidence type="ECO:0000256" key="1">
    <source>
        <dbReference type="SAM" id="MobiDB-lite"/>
    </source>
</evidence>
<evidence type="ECO:0000313" key="4">
    <source>
        <dbReference type="EMBL" id="PYI67198.1"/>
    </source>
</evidence>
<organism evidence="4 5">
    <name type="scientific">Arthrobacter livingstonensis</name>
    <dbReference type="NCBI Taxonomy" id="670078"/>
    <lineage>
        <taxon>Bacteria</taxon>
        <taxon>Bacillati</taxon>
        <taxon>Actinomycetota</taxon>
        <taxon>Actinomycetes</taxon>
        <taxon>Micrococcales</taxon>
        <taxon>Micrococcaceae</taxon>
        <taxon>Arthrobacter</taxon>
    </lineage>
</organism>
<evidence type="ECO:0000259" key="3">
    <source>
        <dbReference type="Pfam" id="PF19843"/>
    </source>
</evidence>
<protein>
    <recommendedName>
        <fullName evidence="3">DUF6318 domain-containing protein</fullName>
    </recommendedName>
</protein>
<dbReference type="InterPro" id="IPR046281">
    <property type="entry name" value="DUF6318"/>
</dbReference>
<evidence type="ECO:0000313" key="5">
    <source>
        <dbReference type="Proteomes" id="UP000247832"/>
    </source>
</evidence>
<feature type="chain" id="PRO_5038705281" description="DUF6318 domain-containing protein" evidence="2">
    <location>
        <begin position="25"/>
        <end position="211"/>
    </location>
</feature>
<dbReference type="Proteomes" id="UP000247832">
    <property type="component" value="Unassembled WGS sequence"/>
</dbReference>
<evidence type="ECO:0000256" key="2">
    <source>
        <dbReference type="SAM" id="SignalP"/>
    </source>
</evidence>
<dbReference type="RefSeq" id="WP_110500996.1">
    <property type="nucleotide sequence ID" value="NZ_QJVD01000010.1"/>
</dbReference>
<dbReference type="Pfam" id="PF19843">
    <property type="entry name" value="DUF6318"/>
    <property type="match status" value="1"/>
</dbReference>
<gene>
    <name evidence="4" type="ORF">CVV68_10645</name>
</gene>
<dbReference type="AlphaFoldDB" id="A0A2V5L7H9"/>
<keyword evidence="2" id="KW-0732">Signal</keyword>
<feature type="domain" description="DUF6318" evidence="3">
    <location>
        <begin position="54"/>
        <end position="205"/>
    </location>
</feature>